<comment type="caution">
    <text evidence="8">The sequence shown here is derived from an EMBL/GenBank/DDBJ whole genome shotgun (WGS) entry which is preliminary data.</text>
</comment>
<accession>A0A094Q5B1</accession>
<gene>
    <name evidence="8" type="ORF">GM51_8080</name>
</gene>
<evidence type="ECO:0000256" key="6">
    <source>
        <dbReference type="ARBA" id="ARBA00023102"/>
    </source>
</evidence>
<dbReference type="Gene3D" id="3.10.20.810">
    <property type="entry name" value="Phosphoribosyl-AMP cyclohydrolase"/>
    <property type="match status" value="1"/>
</dbReference>
<dbReference type="InterPro" id="IPR038019">
    <property type="entry name" value="PRib_AMP_CycHydrolase_sf"/>
</dbReference>
<evidence type="ECO:0000256" key="2">
    <source>
        <dbReference type="ARBA" id="ARBA00005169"/>
    </source>
</evidence>
<proteinExistence type="predicted"/>
<comment type="catalytic activity">
    <reaction evidence="1">
        <text>1-(5-phospho-beta-D-ribosyl)-5'-AMP + H2O = 1-(5-phospho-beta-D-ribosyl)-5-[(5-phospho-beta-D-ribosylamino)methylideneamino]imidazole-4-carboxamide</text>
        <dbReference type="Rhea" id="RHEA:20049"/>
        <dbReference type="ChEBI" id="CHEBI:15377"/>
        <dbReference type="ChEBI" id="CHEBI:58435"/>
        <dbReference type="ChEBI" id="CHEBI:59457"/>
        <dbReference type="EC" id="3.5.4.19"/>
    </reaction>
</comment>
<reference evidence="8" key="1">
    <citation type="submission" date="2014-06" db="EMBL/GenBank/DDBJ databases">
        <title>Key roles for freshwater Actinobacteria revealed by deep metagenomic sequencing.</title>
        <authorList>
            <person name="Ghai R."/>
            <person name="Mizuno C.M."/>
            <person name="Picazo A."/>
            <person name="Camacho A."/>
            <person name="Rodriguez-Valera F."/>
        </authorList>
    </citation>
    <scope>NUCLEOTIDE SEQUENCE</scope>
</reference>
<evidence type="ECO:0000259" key="7">
    <source>
        <dbReference type="Pfam" id="PF01502"/>
    </source>
</evidence>
<dbReference type="EMBL" id="JNSL01000041">
    <property type="protein sequence ID" value="KGA18582.1"/>
    <property type="molecule type" value="Genomic_DNA"/>
</dbReference>
<dbReference type="GO" id="GO:0004636">
    <property type="term" value="F:phosphoribosyl-ATP diphosphatase activity"/>
    <property type="evidence" value="ECO:0007669"/>
    <property type="project" value="UniProtKB-ARBA"/>
</dbReference>
<dbReference type="NCBIfam" id="NF000768">
    <property type="entry name" value="PRK00051.1"/>
    <property type="match status" value="1"/>
</dbReference>
<dbReference type="EC" id="3.5.4.19" evidence="3"/>
<evidence type="ECO:0000256" key="3">
    <source>
        <dbReference type="ARBA" id="ARBA00012721"/>
    </source>
</evidence>
<protein>
    <recommendedName>
        <fullName evidence="3">phosphoribosyl-AMP cyclohydrolase</fullName>
        <ecNumber evidence="3">3.5.4.19</ecNumber>
    </recommendedName>
</protein>
<dbReference type="InterPro" id="IPR002496">
    <property type="entry name" value="PRib_AMP_CycHydrolase_dom"/>
</dbReference>
<evidence type="ECO:0000256" key="1">
    <source>
        <dbReference type="ARBA" id="ARBA00000024"/>
    </source>
</evidence>
<dbReference type="FunFam" id="3.10.20.810:FF:000001">
    <property type="entry name" value="Histidine biosynthesis bifunctional protein HisIE"/>
    <property type="match status" value="1"/>
</dbReference>
<dbReference type="GO" id="GO:0004635">
    <property type="term" value="F:phosphoribosyl-AMP cyclohydrolase activity"/>
    <property type="evidence" value="ECO:0007669"/>
    <property type="project" value="UniProtKB-EC"/>
</dbReference>
<sequence length="122" mass="13051">MSIGRWIASKGNVMKISDLKFDSAGLIPAVIQSASDNKVLMVAYMSLESLELSLASGQTHFFSRSRGELWHKGATSGNTQNIVSMFADCDGDSVLVLVDAAGNACHTGALSCFDNYESLELK</sequence>
<dbReference type="GO" id="GO:0000105">
    <property type="term" value="P:L-histidine biosynthetic process"/>
    <property type="evidence" value="ECO:0007669"/>
    <property type="project" value="UniProtKB-UniPathway"/>
</dbReference>
<evidence type="ECO:0000313" key="8">
    <source>
        <dbReference type="EMBL" id="KGA18582.1"/>
    </source>
</evidence>
<organism evidence="8">
    <name type="scientific">freshwater metagenome</name>
    <dbReference type="NCBI Taxonomy" id="449393"/>
    <lineage>
        <taxon>unclassified sequences</taxon>
        <taxon>metagenomes</taxon>
        <taxon>ecological metagenomes</taxon>
    </lineage>
</organism>
<name>A0A094Q5B1_9ZZZZ</name>
<feature type="domain" description="Phosphoribosyl-AMP cyclohydrolase" evidence="7">
    <location>
        <begin position="41"/>
        <end position="113"/>
    </location>
</feature>
<keyword evidence="6" id="KW-0368">Histidine biosynthesis</keyword>
<keyword evidence="4" id="KW-0028">Amino-acid biosynthesis</keyword>
<dbReference type="SUPFAM" id="SSF141734">
    <property type="entry name" value="HisI-like"/>
    <property type="match status" value="1"/>
</dbReference>
<dbReference type="Pfam" id="PF01502">
    <property type="entry name" value="PRA-CH"/>
    <property type="match status" value="1"/>
</dbReference>
<keyword evidence="5" id="KW-0378">Hydrolase</keyword>
<evidence type="ECO:0000256" key="5">
    <source>
        <dbReference type="ARBA" id="ARBA00022801"/>
    </source>
</evidence>
<dbReference type="PANTHER" id="PTHR42945">
    <property type="entry name" value="HISTIDINE BIOSYNTHESIS BIFUNCTIONAL PROTEIN"/>
    <property type="match status" value="1"/>
</dbReference>
<evidence type="ECO:0000256" key="4">
    <source>
        <dbReference type="ARBA" id="ARBA00022605"/>
    </source>
</evidence>
<comment type="pathway">
    <text evidence="2">Amino-acid biosynthesis; L-histidine biosynthesis; L-histidine from 5-phospho-alpha-D-ribose 1-diphosphate: step 3/9.</text>
</comment>
<dbReference type="PANTHER" id="PTHR42945:SF1">
    <property type="entry name" value="HISTIDINE BIOSYNTHESIS BIFUNCTIONAL PROTEIN HIS7"/>
    <property type="match status" value="1"/>
</dbReference>
<dbReference type="UniPathway" id="UPA00031">
    <property type="reaction ID" value="UER00008"/>
</dbReference>
<dbReference type="AlphaFoldDB" id="A0A094Q5B1"/>